<keyword evidence="1" id="KW-0378">Hydrolase</keyword>
<dbReference type="EMBL" id="QGNW01000057">
    <property type="protein sequence ID" value="RVX05270.1"/>
    <property type="molecule type" value="Genomic_DNA"/>
</dbReference>
<feature type="domain" description="Retrovirus-related Pol polyprotein from transposon TNT 1-94-like beta-barrel" evidence="5">
    <location>
        <begin position="45"/>
        <end position="124"/>
    </location>
</feature>
<dbReference type="GO" id="GO:0004190">
    <property type="term" value="F:aspartic-type endopeptidase activity"/>
    <property type="evidence" value="ECO:0007669"/>
    <property type="project" value="UniProtKB-KW"/>
</dbReference>
<dbReference type="PANTHER" id="PTHR11439:SF467">
    <property type="entry name" value="INTEGRASE CATALYTIC DOMAIN-CONTAINING PROTEIN"/>
    <property type="match status" value="1"/>
</dbReference>
<dbReference type="Proteomes" id="UP000288805">
    <property type="component" value="Unassembled WGS sequence"/>
</dbReference>
<dbReference type="CDD" id="cd09272">
    <property type="entry name" value="RNase_HI_RT_Ty1"/>
    <property type="match status" value="1"/>
</dbReference>
<accession>A0A438J8J9</accession>
<reference evidence="7 8" key="1">
    <citation type="journal article" date="2018" name="PLoS Genet.">
        <title>Population sequencing reveals clonal diversity and ancestral inbreeding in the grapevine cultivar Chardonnay.</title>
        <authorList>
            <person name="Roach M.J."/>
            <person name="Johnson D.L."/>
            <person name="Bohlmann J."/>
            <person name="van Vuuren H.J."/>
            <person name="Jones S.J."/>
            <person name="Pretorius I.S."/>
            <person name="Schmidt S.A."/>
            <person name="Borneman A.R."/>
        </authorList>
    </citation>
    <scope>NUCLEOTIDE SEQUENCE [LARGE SCALE GENOMIC DNA]</scope>
    <source>
        <strain evidence="8">cv. Chardonnay</strain>
        <tissue evidence="7">Leaf</tissue>
    </source>
</reference>
<dbReference type="SUPFAM" id="SSF56672">
    <property type="entry name" value="DNA/RNA polymerases"/>
    <property type="match status" value="1"/>
</dbReference>
<sequence length="955" mass="108716">MKQGKVKEMKNDNGGEDDQVATTTSDFFIVYDSDVVNFACQETSWVIDSGASIHATPRKDFFTSYTSDDFGSVRMGNDGSAKAIGMGDVRLETNGTMLTLKNVKHIPDIRMNLISTGKLDDEGFCNTFRDSQWKLTRGSMVIEKGNKSSSLYLMQARVIDSSINAVDDDSTFELWHNRLGHMSEKGLMILAKKNLLSGMKKGSLKRCAHCLVGKQTRVAFKTLRHTRKSDDHSRKIWVYTLKTKDQVLDMFKQFHALVERQSGEKLKCNQTNNGEFDVLDRIWSNNEISYDHLRVFGCKAFVHIPKDERSKLDAKTRPCVFIGYGQDELGYRFYDPVQKKLVRSQDVVFMEDHTIQDIEKTNPMESQHSGDLIDLDPGPLTNLPTQVEDEAHDDQHDMGDVETPTQVEDEAHDDQHDIGDVETPTQVEVDDDVQEQSPAAEASSDIPLRRSTRDRNPSTRYSVDDYVLLTDGGEPESYVEAMEDENKMKWVDAMQDEMESLHENHYFELVKLPKGKKSLKNRWVYRVKQEEHTSQPRYKTRLVVKGFNQKKGIDFDEIFSPVVKMSSIRVVLGLTASLDLEIQQMDVKTSFLHGDLDKKIYMEQPEGFVLKGKEDYVCKLKKSLYGLKQAPRQWYKKFKSVMGEQGYQKTTSDHCVFVQKFSDDDFVILLLYVNDILIVGRNVSRIDNLKKQLSKSFAIKDLGPIKRILGIRIERDRASKKLCMLQEQYIEKVLARFNMSKAKVVSSPLASHFKLSSRHNPSTDKEKEDMRRVLYASAVGSLMYAMEAVKWIMRYLRGTSKLKLTFGSGKPILVGYTDSDMVGDVDNRRSTSGYLLTFSGGDVSWQSRLQKCVALSTTEAEYIAAAEACKELFKNSTYHARSKHIDVRYHWMRDALNDNLFEIEKIHTDNNSSDMLTKTLPREKLGVCCSIVGMSVNSASLSLISSHPGSSDLQL</sequence>
<dbReference type="Pfam" id="PF25597">
    <property type="entry name" value="SH3_retrovirus"/>
    <property type="match status" value="1"/>
</dbReference>
<feature type="domain" description="Retroviral polymerase SH3-like" evidence="6">
    <location>
        <begin position="298"/>
        <end position="357"/>
    </location>
</feature>
<evidence type="ECO:0000259" key="3">
    <source>
        <dbReference type="Pfam" id="PF07727"/>
    </source>
</evidence>
<evidence type="ECO:0000313" key="8">
    <source>
        <dbReference type="Proteomes" id="UP000288805"/>
    </source>
</evidence>
<evidence type="ECO:0000313" key="7">
    <source>
        <dbReference type="EMBL" id="RVX05270.1"/>
    </source>
</evidence>
<dbReference type="Pfam" id="PF07727">
    <property type="entry name" value="RVT_2"/>
    <property type="match status" value="1"/>
</dbReference>
<protein>
    <submittedName>
        <fullName evidence="7">Retrovirus-related Pol polyprotein from transposon TNT 1-94</fullName>
    </submittedName>
</protein>
<feature type="domain" description="GAG-pre-integrase" evidence="4">
    <location>
        <begin position="151"/>
        <end position="215"/>
    </location>
</feature>
<feature type="region of interest" description="Disordered" evidence="2">
    <location>
        <begin position="430"/>
        <end position="459"/>
    </location>
</feature>
<gene>
    <name evidence="7" type="primary">POLX_65</name>
    <name evidence="7" type="ORF">CK203_020034</name>
</gene>
<evidence type="ECO:0000259" key="4">
    <source>
        <dbReference type="Pfam" id="PF13976"/>
    </source>
</evidence>
<dbReference type="InterPro" id="IPR043502">
    <property type="entry name" value="DNA/RNA_pol_sf"/>
</dbReference>
<evidence type="ECO:0000259" key="6">
    <source>
        <dbReference type="Pfam" id="PF25597"/>
    </source>
</evidence>
<proteinExistence type="predicted"/>
<dbReference type="PANTHER" id="PTHR11439">
    <property type="entry name" value="GAG-POL-RELATED RETROTRANSPOSON"/>
    <property type="match status" value="1"/>
</dbReference>
<dbReference type="Pfam" id="PF13976">
    <property type="entry name" value="gag_pre-integrs"/>
    <property type="match status" value="1"/>
</dbReference>
<dbReference type="InterPro" id="IPR054722">
    <property type="entry name" value="PolX-like_BBD"/>
</dbReference>
<name>A0A438J8J9_VITVI</name>
<dbReference type="InterPro" id="IPR025724">
    <property type="entry name" value="GAG-pre-integrase_dom"/>
</dbReference>
<keyword evidence="1" id="KW-0064">Aspartyl protease</keyword>
<comment type="caution">
    <text evidence="7">The sequence shown here is derived from an EMBL/GenBank/DDBJ whole genome shotgun (WGS) entry which is preliminary data.</text>
</comment>
<dbReference type="InterPro" id="IPR057670">
    <property type="entry name" value="SH3_retrovirus"/>
</dbReference>
<dbReference type="AlphaFoldDB" id="A0A438J8J9"/>
<keyword evidence="1" id="KW-0645">Protease</keyword>
<dbReference type="Pfam" id="PF22936">
    <property type="entry name" value="Pol_BBD"/>
    <property type="match status" value="1"/>
</dbReference>
<feature type="domain" description="Reverse transcriptase Ty1/copia-type" evidence="3">
    <location>
        <begin position="505"/>
        <end position="749"/>
    </location>
</feature>
<evidence type="ECO:0000256" key="2">
    <source>
        <dbReference type="SAM" id="MobiDB-lite"/>
    </source>
</evidence>
<evidence type="ECO:0000256" key="1">
    <source>
        <dbReference type="ARBA" id="ARBA00022750"/>
    </source>
</evidence>
<organism evidence="7 8">
    <name type="scientific">Vitis vinifera</name>
    <name type="common">Grape</name>
    <dbReference type="NCBI Taxonomy" id="29760"/>
    <lineage>
        <taxon>Eukaryota</taxon>
        <taxon>Viridiplantae</taxon>
        <taxon>Streptophyta</taxon>
        <taxon>Embryophyta</taxon>
        <taxon>Tracheophyta</taxon>
        <taxon>Spermatophyta</taxon>
        <taxon>Magnoliopsida</taxon>
        <taxon>eudicotyledons</taxon>
        <taxon>Gunneridae</taxon>
        <taxon>Pentapetalae</taxon>
        <taxon>rosids</taxon>
        <taxon>Vitales</taxon>
        <taxon>Vitaceae</taxon>
        <taxon>Viteae</taxon>
        <taxon>Vitis</taxon>
    </lineage>
</organism>
<feature type="compositionally biased region" description="Basic and acidic residues" evidence="2">
    <location>
        <begin position="447"/>
        <end position="457"/>
    </location>
</feature>
<feature type="region of interest" description="Disordered" evidence="2">
    <location>
        <begin position="356"/>
        <end position="385"/>
    </location>
</feature>
<evidence type="ECO:0000259" key="5">
    <source>
        <dbReference type="Pfam" id="PF22936"/>
    </source>
</evidence>
<dbReference type="InterPro" id="IPR013103">
    <property type="entry name" value="RVT_2"/>
</dbReference>